<evidence type="ECO:0000256" key="1">
    <source>
        <dbReference type="SAM" id="MobiDB-lite"/>
    </source>
</evidence>
<feature type="compositionally biased region" description="Low complexity" evidence="1">
    <location>
        <begin position="65"/>
        <end position="74"/>
    </location>
</feature>
<dbReference type="Proteomes" id="UP001281761">
    <property type="component" value="Unassembled WGS sequence"/>
</dbReference>
<organism evidence="2 3">
    <name type="scientific">Blattamonas nauphoetae</name>
    <dbReference type="NCBI Taxonomy" id="2049346"/>
    <lineage>
        <taxon>Eukaryota</taxon>
        <taxon>Metamonada</taxon>
        <taxon>Preaxostyla</taxon>
        <taxon>Oxymonadida</taxon>
        <taxon>Blattamonas</taxon>
    </lineage>
</organism>
<name>A0ABQ9YDM0_9EUKA</name>
<keyword evidence="3" id="KW-1185">Reference proteome</keyword>
<protein>
    <submittedName>
        <fullName evidence="2">Uncharacterized protein</fullName>
    </submittedName>
</protein>
<dbReference type="EMBL" id="JARBJD010000014">
    <property type="protein sequence ID" value="KAK2961790.1"/>
    <property type="molecule type" value="Genomic_DNA"/>
</dbReference>
<gene>
    <name evidence="2" type="ORF">BLNAU_3227</name>
</gene>
<reference evidence="2 3" key="1">
    <citation type="journal article" date="2022" name="bioRxiv">
        <title>Genomics of Preaxostyla Flagellates Illuminates Evolutionary Transitions and the Path Towards Mitochondrial Loss.</title>
        <authorList>
            <person name="Novak L.V.F."/>
            <person name="Treitli S.C."/>
            <person name="Pyrih J."/>
            <person name="Halakuc P."/>
            <person name="Pipaliya S.V."/>
            <person name="Vacek V."/>
            <person name="Brzon O."/>
            <person name="Soukal P."/>
            <person name="Eme L."/>
            <person name="Dacks J.B."/>
            <person name="Karnkowska A."/>
            <person name="Elias M."/>
            <person name="Hampl V."/>
        </authorList>
    </citation>
    <scope>NUCLEOTIDE SEQUENCE [LARGE SCALE GENOMIC DNA]</scope>
    <source>
        <strain evidence="2">NAU3</strain>
        <tissue evidence="2">Gut</tissue>
    </source>
</reference>
<proteinExistence type="predicted"/>
<evidence type="ECO:0000313" key="3">
    <source>
        <dbReference type="Proteomes" id="UP001281761"/>
    </source>
</evidence>
<accession>A0ABQ9YDM0</accession>
<comment type="caution">
    <text evidence="2">The sequence shown here is derived from an EMBL/GenBank/DDBJ whole genome shotgun (WGS) entry which is preliminary data.</text>
</comment>
<sequence>MRKRTLLSVLIHRRTHLFLVQQNSKHIAAITPVTSTHFSFIPMNQARKLFRERKKKKTESLAFHSSSDSPSSASTRVGVGSIDLPDGLTGCISAEPSSHLPTHLPVS</sequence>
<feature type="region of interest" description="Disordered" evidence="1">
    <location>
        <begin position="52"/>
        <end position="79"/>
    </location>
</feature>
<evidence type="ECO:0000313" key="2">
    <source>
        <dbReference type="EMBL" id="KAK2961790.1"/>
    </source>
</evidence>